<feature type="non-terminal residue" evidence="1">
    <location>
        <position position="393"/>
    </location>
</feature>
<feature type="non-terminal residue" evidence="1">
    <location>
        <position position="1"/>
    </location>
</feature>
<organism evidence="1 2">
    <name type="scientific">Acaulospora colombiana</name>
    <dbReference type="NCBI Taxonomy" id="27376"/>
    <lineage>
        <taxon>Eukaryota</taxon>
        <taxon>Fungi</taxon>
        <taxon>Fungi incertae sedis</taxon>
        <taxon>Mucoromycota</taxon>
        <taxon>Glomeromycotina</taxon>
        <taxon>Glomeromycetes</taxon>
        <taxon>Diversisporales</taxon>
        <taxon>Acaulosporaceae</taxon>
        <taxon>Acaulospora</taxon>
    </lineage>
</organism>
<dbReference type="EMBL" id="CAJVPT010042150">
    <property type="protein sequence ID" value="CAG8729471.1"/>
    <property type="molecule type" value="Genomic_DNA"/>
</dbReference>
<dbReference type="Proteomes" id="UP000789525">
    <property type="component" value="Unassembled WGS sequence"/>
</dbReference>
<protein>
    <submittedName>
        <fullName evidence="1">12445_t:CDS:1</fullName>
    </submittedName>
</protein>
<reference evidence="1" key="1">
    <citation type="submission" date="2021-06" db="EMBL/GenBank/DDBJ databases">
        <authorList>
            <person name="Kallberg Y."/>
            <person name="Tangrot J."/>
            <person name="Rosling A."/>
        </authorList>
    </citation>
    <scope>NUCLEOTIDE SEQUENCE</scope>
    <source>
        <strain evidence="1">CL356</strain>
    </source>
</reference>
<gene>
    <name evidence="1" type="ORF">ACOLOM_LOCUS11549</name>
</gene>
<comment type="caution">
    <text evidence="1">The sequence shown here is derived from an EMBL/GenBank/DDBJ whole genome shotgun (WGS) entry which is preliminary data.</text>
</comment>
<keyword evidence="2" id="KW-1185">Reference proteome</keyword>
<proteinExistence type="predicted"/>
<evidence type="ECO:0000313" key="1">
    <source>
        <dbReference type="EMBL" id="CAG8729471.1"/>
    </source>
</evidence>
<name>A0ACA9PXJ3_9GLOM</name>
<evidence type="ECO:0000313" key="2">
    <source>
        <dbReference type="Proteomes" id="UP000789525"/>
    </source>
</evidence>
<accession>A0ACA9PXJ3</accession>
<sequence length="393" mass="44186">NDSFDTAITAVEEVYTARANMPGARDVDEDYQNGPQSMINKWRGVSVPMPSWDAASGIIDAGLNKGAIDDRKMLLETALTTMSSLPKSGLADALNQKTIALLYRDLPHPPASFIGNKYAWRQPDGSHNNPHNPDLGKAGTFYARSVQGQTPMPLAEQPDPGLIFDTLLRREKFKPHPSGNSAMMFGFATLVIHSCFRTNHDDWTINDTSSYVDLSPLYGNKEEDLNKLRRFDGTGLMWNDVFAEDRLLFLPPISCALLVLFCRNHNYIATKLLEINEKKKWTNPPPKDPKALRDQDDEIFNIARLINCAWFAGIVFSDYLAAILGLSRDANPWSMDPFSEIRNDDHTMVERGQGNANSVEFNLLYRWHATLSEPDVSWLERMFSASFGKPPEE</sequence>